<evidence type="ECO:0000313" key="7">
    <source>
        <dbReference type="Proteomes" id="UP000256310"/>
    </source>
</evidence>
<comment type="cofactor">
    <cofactor evidence="5">
        <name>ATP</name>
        <dbReference type="ChEBI" id="CHEBI:30616"/>
    </cofactor>
</comment>
<dbReference type="InterPro" id="IPR033904">
    <property type="entry name" value="Trans_IPPS_HH"/>
</dbReference>
<evidence type="ECO:0000256" key="5">
    <source>
        <dbReference type="ARBA" id="ARBA00053028"/>
    </source>
</evidence>
<evidence type="ECO:0000256" key="4">
    <source>
        <dbReference type="ARBA" id="ARBA00022746"/>
    </source>
</evidence>
<dbReference type="InterPro" id="IPR019845">
    <property type="entry name" value="Squalene/phytoene_synthase_CS"/>
</dbReference>
<dbReference type="EMBL" id="QRDP01000004">
    <property type="protein sequence ID" value="RED16978.1"/>
    <property type="molecule type" value="Genomic_DNA"/>
</dbReference>
<dbReference type="SFLD" id="SFLDG01212">
    <property type="entry name" value="Phytoene_synthase_like"/>
    <property type="match status" value="1"/>
</dbReference>
<keyword evidence="3" id="KW-0808">Transferase</keyword>
<dbReference type="OrthoDB" id="9807580at2"/>
<dbReference type="GO" id="GO:0016117">
    <property type="term" value="P:carotenoid biosynthetic process"/>
    <property type="evidence" value="ECO:0007669"/>
    <property type="project" value="UniProtKB-KW"/>
</dbReference>
<dbReference type="GO" id="GO:0004311">
    <property type="term" value="F:geranylgeranyl diphosphate synthase activity"/>
    <property type="evidence" value="ECO:0007669"/>
    <property type="project" value="InterPro"/>
</dbReference>
<dbReference type="Gene3D" id="1.10.600.10">
    <property type="entry name" value="Farnesyl Diphosphate Synthase"/>
    <property type="match status" value="1"/>
</dbReference>
<proteinExistence type="inferred from homology"/>
<dbReference type="GO" id="GO:0051996">
    <property type="term" value="F:squalene synthase [NAD(P)H] activity"/>
    <property type="evidence" value="ECO:0007669"/>
    <property type="project" value="InterPro"/>
</dbReference>
<dbReference type="SFLD" id="SFLDG01018">
    <property type="entry name" value="Squalene/Phytoene_Synthase_Lik"/>
    <property type="match status" value="1"/>
</dbReference>
<dbReference type="InterPro" id="IPR002060">
    <property type="entry name" value="Squ/phyt_synthse"/>
</dbReference>
<evidence type="ECO:0000256" key="2">
    <source>
        <dbReference type="ARBA" id="ARBA00006251"/>
    </source>
</evidence>
<dbReference type="InterPro" id="IPR008949">
    <property type="entry name" value="Isoprenoid_synthase_dom_sf"/>
</dbReference>
<protein>
    <submittedName>
        <fullName evidence="6">Phytoene synthase</fullName>
    </submittedName>
</protein>
<keyword evidence="4" id="KW-0125">Carotenoid biosynthesis</keyword>
<name>A0A3D9FH47_9SPHN</name>
<gene>
    <name evidence="6" type="ORF">DFR46_2012</name>
</gene>
<dbReference type="SUPFAM" id="SSF48576">
    <property type="entry name" value="Terpenoid synthases"/>
    <property type="match status" value="1"/>
</dbReference>
<comment type="caution">
    <text evidence="6">The sequence shown here is derived from an EMBL/GenBank/DDBJ whole genome shotgun (WGS) entry which is preliminary data.</text>
</comment>
<dbReference type="PROSITE" id="PS01044">
    <property type="entry name" value="SQUALEN_PHYTOEN_SYN_1"/>
    <property type="match status" value="1"/>
</dbReference>
<dbReference type="AlphaFoldDB" id="A0A3D9FH47"/>
<organism evidence="6 7">
    <name type="scientific">Parasphingopyxis lamellibrachiae</name>
    <dbReference type="NCBI Taxonomy" id="680125"/>
    <lineage>
        <taxon>Bacteria</taxon>
        <taxon>Pseudomonadati</taxon>
        <taxon>Pseudomonadota</taxon>
        <taxon>Alphaproteobacteria</taxon>
        <taxon>Sphingomonadales</taxon>
        <taxon>Sphingomonadaceae</taxon>
        <taxon>Parasphingopyxis</taxon>
    </lineage>
</organism>
<accession>A0A3D9FH47</accession>
<sequence>MSGREALVARARETIGRGSQSFAMASRLFDKETRERAWLLYAWCRRCDDLADGQALGHDMSVVADPVARLDEIRTRTDKALAGVPAGDSSFDALGQVALECSIPRAMIDDHIAGFALDAAGWMPENEGDLLQYCHHVAGVVGQMMALVMGVKPDDADTLARARDLGLAFQLANIARDIGEDAANGRCYLPMSWLAEKHVDPAALGDPANRAALAGLSRRLAELAERYEESARRGTAALPFRSAWAVLAAAGIYGDIARKVKARGEAALDERVFTTRREKLGWLFKSWRQALNRAAYAPAS</sequence>
<reference evidence="6 7" key="1">
    <citation type="submission" date="2018-07" db="EMBL/GenBank/DDBJ databases">
        <title>Genomic Encyclopedia of Type Strains, Phase IV (KMG-IV): sequencing the most valuable type-strain genomes for metagenomic binning, comparative biology and taxonomic classification.</title>
        <authorList>
            <person name="Goeker M."/>
        </authorList>
    </citation>
    <scope>NUCLEOTIDE SEQUENCE [LARGE SCALE GENOMIC DNA]</scope>
    <source>
        <strain evidence="6 7">DSM 26725</strain>
    </source>
</reference>
<dbReference type="Pfam" id="PF00494">
    <property type="entry name" value="SQS_PSY"/>
    <property type="match status" value="1"/>
</dbReference>
<comment type="pathway">
    <text evidence="1">Carotenoid biosynthesis; phytoene biosynthesis.</text>
</comment>
<dbReference type="Proteomes" id="UP000256310">
    <property type="component" value="Unassembled WGS sequence"/>
</dbReference>
<dbReference type="FunFam" id="1.10.600.10:FF:000020">
    <property type="entry name" value="Phytoene synthase"/>
    <property type="match status" value="1"/>
</dbReference>
<evidence type="ECO:0000256" key="1">
    <source>
        <dbReference type="ARBA" id="ARBA00004684"/>
    </source>
</evidence>
<dbReference type="PROSITE" id="PS01045">
    <property type="entry name" value="SQUALEN_PHYTOEN_SYN_2"/>
    <property type="match status" value="1"/>
</dbReference>
<keyword evidence="7" id="KW-1185">Reference proteome</keyword>
<dbReference type="SFLD" id="SFLDS00005">
    <property type="entry name" value="Isoprenoid_Synthase_Type_I"/>
    <property type="match status" value="1"/>
</dbReference>
<comment type="similarity">
    <text evidence="2">Belongs to the phytoene/squalene synthase family.</text>
</comment>
<dbReference type="PANTHER" id="PTHR31480">
    <property type="entry name" value="BIFUNCTIONAL LYCOPENE CYCLASE/PHYTOENE SYNTHASE"/>
    <property type="match status" value="1"/>
</dbReference>
<dbReference type="CDD" id="cd00683">
    <property type="entry name" value="Trans_IPPS_HH"/>
    <property type="match status" value="1"/>
</dbReference>
<dbReference type="InterPro" id="IPR044843">
    <property type="entry name" value="Trans_IPPS_bact-type"/>
</dbReference>
<evidence type="ECO:0000256" key="3">
    <source>
        <dbReference type="ARBA" id="ARBA00022679"/>
    </source>
</evidence>
<evidence type="ECO:0000313" key="6">
    <source>
        <dbReference type="EMBL" id="RED16978.1"/>
    </source>
</evidence>
<dbReference type="RefSeq" id="WP_116236317.1">
    <property type="nucleotide sequence ID" value="NZ_QRDP01000004.1"/>
</dbReference>